<proteinExistence type="predicted"/>
<dbReference type="EMBL" id="LC066397">
    <property type="protein sequence ID" value="BAT31235.1"/>
    <property type="molecule type" value="Genomic_DNA"/>
</dbReference>
<accession>A0A0P0ZAG4</accession>
<protein>
    <submittedName>
        <fullName evidence="1">PilL modular protein</fullName>
    </submittedName>
</protein>
<sequence length="131" mass="14765">MSLLAPVAFDFGDSQPLDSDAGERFAHLVEFEWLDDRHYDFHVHLEPVAAAQAAGVEPRMRRSKNAATAQPGIKLRAKLLKYVKILIESETWEQWNSPGDSASRSASEISEIALHHLPKKRAVQIQRFFAV</sequence>
<evidence type="ECO:0000313" key="1">
    <source>
        <dbReference type="EMBL" id="BAT31235.1"/>
    </source>
</evidence>
<name>A0A0P0ZAG4_9HYPH</name>
<organism evidence="1">
    <name type="scientific">Fulvimarina pelagi</name>
    <dbReference type="NCBI Taxonomy" id="217511"/>
    <lineage>
        <taxon>Bacteria</taxon>
        <taxon>Pseudomonadati</taxon>
        <taxon>Pseudomonadota</taxon>
        <taxon>Alphaproteobacteria</taxon>
        <taxon>Hyphomicrobiales</taxon>
        <taxon>Aurantimonadaceae</taxon>
        <taxon>Fulvimarina</taxon>
    </lineage>
</organism>
<dbReference type="AlphaFoldDB" id="A0A0P0ZAG4"/>
<reference evidence="1" key="1">
    <citation type="journal article" date="2015" name="Proc. Natl. Acad. Sci. U.S.A.">
        <title>Bacterial clade with the ribosomal RNA operon on a small plasmid rather than the chromosome.</title>
        <authorList>
            <person name="Anda M."/>
            <person name="Ohtsubo Y."/>
            <person name="Okubo T."/>
            <person name="Sugawara M."/>
            <person name="Nagata Y."/>
            <person name="Tsuda M."/>
            <person name="Minamisawa K."/>
            <person name="Mitsui H."/>
        </authorList>
    </citation>
    <scope>NUCLEOTIDE SEQUENCE</scope>
    <source>
        <strain evidence="1">DSM 15513</strain>
    </source>
</reference>